<dbReference type="RefSeq" id="WP_169380828.1">
    <property type="nucleotide sequence ID" value="NZ_JAAXLA010000011.1"/>
</dbReference>
<evidence type="ECO:0000313" key="3">
    <source>
        <dbReference type="Proteomes" id="UP000820669"/>
    </source>
</evidence>
<dbReference type="Gene3D" id="3.30.420.40">
    <property type="match status" value="2"/>
</dbReference>
<dbReference type="EMBL" id="JAAXLA010000011">
    <property type="protein sequence ID" value="NMH97388.1"/>
    <property type="molecule type" value="Genomic_DNA"/>
</dbReference>
<name>A0ABX1S750_9PSEU</name>
<sequence length="313" mass="31713">MTGPARAAQAAVIALDVGGTAIKGALETRDGVVHRRIDLPTPVADGVGAVLAAVVTAAEELRPAPGDLLTARGAGLIFPGVVDSSAGVARFSANIGWRDLPIRRLVSERVGVPVAIDHDVRAAGLAEARLGTGRGVDEFLFLAIGTGIAGAVVTRGSVVAGASCTAGELGHLPVHPSGDRCACGQLGCTEAYASAAALPRRYLAQGGAGPVRAEDVIARAGRGDRIAQRVLDEAIVALGRALVIYTLVMDPALVVIGGGLARAGAALTEPLRDEVERGLAFRPAPRIVISDLGSDAGRRGAALVAWKALDEHA</sequence>
<organism evidence="2 3">
    <name type="scientific">Pseudonocardia acidicola</name>
    <dbReference type="NCBI Taxonomy" id="2724939"/>
    <lineage>
        <taxon>Bacteria</taxon>
        <taxon>Bacillati</taxon>
        <taxon>Actinomycetota</taxon>
        <taxon>Actinomycetes</taxon>
        <taxon>Pseudonocardiales</taxon>
        <taxon>Pseudonocardiaceae</taxon>
        <taxon>Pseudonocardia</taxon>
    </lineage>
</organism>
<reference evidence="2 3" key="1">
    <citation type="submission" date="2020-04" db="EMBL/GenBank/DDBJ databases">
        <authorList>
            <person name="Klaysubun C."/>
            <person name="Duangmal K."/>
            <person name="Lipun K."/>
        </authorList>
    </citation>
    <scope>NUCLEOTIDE SEQUENCE [LARGE SCALE GENOMIC DNA]</scope>
    <source>
        <strain evidence="2 3">K10HN5</strain>
    </source>
</reference>
<proteinExistence type="inferred from homology"/>
<protein>
    <submittedName>
        <fullName evidence="2">ROK family protein</fullName>
    </submittedName>
</protein>
<dbReference type="Pfam" id="PF00480">
    <property type="entry name" value="ROK"/>
    <property type="match status" value="1"/>
</dbReference>
<evidence type="ECO:0000256" key="1">
    <source>
        <dbReference type="ARBA" id="ARBA00006479"/>
    </source>
</evidence>
<dbReference type="SUPFAM" id="SSF53067">
    <property type="entry name" value="Actin-like ATPase domain"/>
    <property type="match status" value="1"/>
</dbReference>
<comment type="similarity">
    <text evidence="1">Belongs to the ROK (NagC/XylR) family.</text>
</comment>
<dbReference type="PANTHER" id="PTHR18964:SF149">
    <property type="entry name" value="BIFUNCTIONAL UDP-N-ACETYLGLUCOSAMINE 2-EPIMERASE_N-ACETYLMANNOSAMINE KINASE"/>
    <property type="match status" value="1"/>
</dbReference>
<dbReference type="InterPro" id="IPR000600">
    <property type="entry name" value="ROK"/>
</dbReference>
<keyword evidence="3" id="KW-1185">Reference proteome</keyword>
<dbReference type="PANTHER" id="PTHR18964">
    <property type="entry name" value="ROK (REPRESSOR, ORF, KINASE) FAMILY"/>
    <property type="match status" value="1"/>
</dbReference>
<gene>
    <name evidence="2" type="ORF">HF526_08710</name>
</gene>
<dbReference type="InterPro" id="IPR043129">
    <property type="entry name" value="ATPase_NBD"/>
</dbReference>
<dbReference type="Proteomes" id="UP000820669">
    <property type="component" value="Unassembled WGS sequence"/>
</dbReference>
<comment type="caution">
    <text evidence="2">The sequence shown here is derived from an EMBL/GenBank/DDBJ whole genome shotgun (WGS) entry which is preliminary data.</text>
</comment>
<accession>A0ABX1S750</accession>
<evidence type="ECO:0000313" key="2">
    <source>
        <dbReference type="EMBL" id="NMH97388.1"/>
    </source>
</evidence>